<protein>
    <submittedName>
        <fullName evidence="1">Thioesterase/thiol ester dehydrase-isomerase</fullName>
    </submittedName>
</protein>
<evidence type="ECO:0000313" key="1">
    <source>
        <dbReference type="EMBL" id="PWN51331.1"/>
    </source>
</evidence>
<dbReference type="EMBL" id="KZ819852">
    <property type="protein sequence ID" value="PWN51331.1"/>
    <property type="molecule type" value="Genomic_DNA"/>
</dbReference>
<organism evidence="1 2">
    <name type="scientific">Violaceomyces palustris</name>
    <dbReference type="NCBI Taxonomy" id="1673888"/>
    <lineage>
        <taxon>Eukaryota</taxon>
        <taxon>Fungi</taxon>
        <taxon>Dikarya</taxon>
        <taxon>Basidiomycota</taxon>
        <taxon>Ustilaginomycotina</taxon>
        <taxon>Ustilaginomycetes</taxon>
        <taxon>Violaceomycetales</taxon>
        <taxon>Violaceomycetaceae</taxon>
        <taxon>Violaceomyces</taxon>
    </lineage>
</organism>
<proteinExistence type="predicted"/>
<gene>
    <name evidence="1" type="ORF">IE53DRAFT_314106</name>
</gene>
<dbReference type="Proteomes" id="UP000245626">
    <property type="component" value="Unassembled WGS sequence"/>
</dbReference>
<sequence length="162" mass="17257">MSSTDKPASIAPAAHTVESISNLSNEIVSNSPIYRFLFQELKITKVSKGEIEATLPLRPAHLNSKDILHGSTSATLVDWIGGLLIVSSSPSSKRGVSVDIHVTYSGSASLGDELIIRGRADKVGRNLAFLKVDIFARPLTDPSSGTSKERLIVSGSHTKYVG</sequence>
<name>A0ACD0NZY2_9BASI</name>
<keyword evidence="2" id="KW-1185">Reference proteome</keyword>
<accession>A0ACD0NZY2</accession>
<evidence type="ECO:0000313" key="2">
    <source>
        <dbReference type="Proteomes" id="UP000245626"/>
    </source>
</evidence>
<reference evidence="1 2" key="1">
    <citation type="journal article" date="2018" name="Mol. Biol. Evol.">
        <title>Broad Genomic Sampling Reveals a Smut Pathogenic Ancestry of the Fungal Clade Ustilaginomycotina.</title>
        <authorList>
            <person name="Kijpornyongpan T."/>
            <person name="Mondo S.J."/>
            <person name="Barry K."/>
            <person name="Sandor L."/>
            <person name="Lee J."/>
            <person name="Lipzen A."/>
            <person name="Pangilinan J."/>
            <person name="LaButti K."/>
            <person name="Hainaut M."/>
            <person name="Henrissat B."/>
            <person name="Grigoriev I.V."/>
            <person name="Spatafora J.W."/>
            <person name="Aime M.C."/>
        </authorList>
    </citation>
    <scope>NUCLEOTIDE SEQUENCE [LARGE SCALE GENOMIC DNA]</scope>
    <source>
        <strain evidence="1 2">SA 807</strain>
    </source>
</reference>